<name>B5RTB0_DEBHA</name>
<feature type="compositionally biased region" description="Basic and acidic residues" evidence="1">
    <location>
        <begin position="367"/>
        <end position="378"/>
    </location>
</feature>
<dbReference type="OrthoDB" id="5594977at2759"/>
<dbReference type="eggNOG" id="ENOG502QU4J">
    <property type="taxonomic scope" value="Eukaryota"/>
</dbReference>
<keyword evidence="3" id="KW-1185">Reference proteome</keyword>
<dbReference type="VEuPathDB" id="FungiDB:DEHA2C13266g"/>
<reference evidence="2 3" key="1">
    <citation type="journal article" date="2004" name="Nature">
        <title>Genome evolution in yeasts.</title>
        <authorList>
            <consortium name="Genolevures"/>
            <person name="Dujon B."/>
            <person name="Sherman D."/>
            <person name="Fischer G."/>
            <person name="Durrens P."/>
            <person name="Casaregola S."/>
            <person name="Lafontaine I."/>
            <person name="de Montigny J."/>
            <person name="Marck C."/>
            <person name="Neuveglise C."/>
            <person name="Talla E."/>
            <person name="Goffard N."/>
            <person name="Frangeul L."/>
            <person name="Aigle M."/>
            <person name="Anthouard V."/>
            <person name="Babour A."/>
            <person name="Barbe V."/>
            <person name="Barnay S."/>
            <person name="Blanchin S."/>
            <person name="Beckerich J.M."/>
            <person name="Beyne E."/>
            <person name="Bleykasten C."/>
            <person name="Boisrame A."/>
            <person name="Boyer J."/>
            <person name="Cattolico L."/>
            <person name="Confanioleri F."/>
            <person name="de Daruvar A."/>
            <person name="Despons L."/>
            <person name="Fabre E."/>
            <person name="Fairhead C."/>
            <person name="Ferry-Dumazet H."/>
            <person name="Groppi A."/>
            <person name="Hantraye F."/>
            <person name="Hennequin C."/>
            <person name="Jauniaux N."/>
            <person name="Joyet P."/>
            <person name="Kachouri R."/>
            <person name="Kerrest A."/>
            <person name="Koszul R."/>
            <person name="Lemaire M."/>
            <person name="Lesur I."/>
            <person name="Ma L."/>
            <person name="Muller H."/>
            <person name="Nicaud J.M."/>
            <person name="Nikolski M."/>
            <person name="Oztas S."/>
            <person name="Ozier-Kalogeropoulos O."/>
            <person name="Pellenz S."/>
            <person name="Potier S."/>
            <person name="Richard G.F."/>
            <person name="Straub M.L."/>
            <person name="Suleau A."/>
            <person name="Swennene D."/>
            <person name="Tekaia F."/>
            <person name="Wesolowski-Louvel M."/>
            <person name="Westhof E."/>
            <person name="Wirth B."/>
            <person name="Zeniou-Meyer M."/>
            <person name="Zivanovic I."/>
            <person name="Bolotin-Fukuhara M."/>
            <person name="Thierry A."/>
            <person name="Bouchier C."/>
            <person name="Caudron B."/>
            <person name="Scarpelli C."/>
            <person name="Gaillardin C."/>
            <person name="Weissenbach J."/>
            <person name="Wincker P."/>
            <person name="Souciet J.L."/>
        </authorList>
    </citation>
    <scope>NUCLEOTIDE SEQUENCE [LARGE SCALE GENOMIC DNA]</scope>
    <source>
        <strain evidence="3">ATCC 36239 / CBS 767 / BCRC 21394 / JCM 1990 / NBRC 0083 / IGC 2968</strain>
    </source>
</reference>
<dbReference type="FunCoup" id="B5RTB0">
    <property type="interactions" value="32"/>
</dbReference>
<dbReference type="AlphaFoldDB" id="B5RTB0"/>
<dbReference type="EMBL" id="CR382135">
    <property type="protein sequence ID" value="CAR65572.1"/>
    <property type="molecule type" value="Genomic_DNA"/>
</dbReference>
<dbReference type="KEGG" id="dha:DEHA2C13266g"/>
<dbReference type="Proteomes" id="UP000000599">
    <property type="component" value="Chromosome C"/>
</dbReference>
<proteinExistence type="predicted"/>
<feature type="compositionally biased region" description="Basic and acidic residues" evidence="1">
    <location>
        <begin position="322"/>
        <end position="347"/>
    </location>
</feature>
<dbReference type="STRING" id="284592.B5RTB0"/>
<feature type="region of interest" description="Disordered" evidence="1">
    <location>
        <begin position="311"/>
        <end position="347"/>
    </location>
</feature>
<dbReference type="OMA" id="RIHLVHD"/>
<dbReference type="PANTHER" id="PTHR28265:SF1">
    <property type="entry name" value="MAINTENANCE OF TELOMERE CAPPING PROTEIN 1"/>
    <property type="match status" value="1"/>
</dbReference>
<dbReference type="RefSeq" id="XP_002770209.1">
    <property type="nucleotide sequence ID" value="XM_002770163.1"/>
</dbReference>
<dbReference type="InParanoid" id="B5RTB0"/>
<dbReference type="PANTHER" id="PTHR28265">
    <property type="entry name" value="MAINTENANCE OF TELOMERE CAPPING PROTEIN 1"/>
    <property type="match status" value="1"/>
</dbReference>
<feature type="region of interest" description="Disordered" evidence="1">
    <location>
        <begin position="361"/>
        <end position="387"/>
    </location>
</feature>
<feature type="compositionally biased region" description="Basic and acidic residues" evidence="1">
    <location>
        <begin position="67"/>
        <end position="102"/>
    </location>
</feature>
<evidence type="ECO:0000256" key="1">
    <source>
        <dbReference type="SAM" id="MobiDB-lite"/>
    </source>
</evidence>
<evidence type="ECO:0000313" key="3">
    <source>
        <dbReference type="Proteomes" id="UP000000599"/>
    </source>
</evidence>
<sequence>MPPKAKTNDTDDVLDFINSLPDSKSGTPKPKETSNNDVNDKDEDFLEFLDELAAHEKSKPSTPKPNSKFEPKKKGELGEKESKPQPKEEKEEKELPVKKESTEGSGKVTEGESEPNKENTKSNAEPNTTEEVDAIGSISTWWNNEGSNKVSSFWGSITSNAQSLSEQTYQLASTTSNQISQQRQKLIENSDHEQIVNISSKLNSMLLNMSQQITQGLMSDTDELLNILLIYDLYNINYLDRLCYDKFNQVMNQVEGGINVSVNNFNHKDELNKDRIDLNLFYGKIIDGEKLCLANLESSVKDYLKITKLSEEEDKNTSEPGQDEKGEDKDENEKHETKGEEENKEEIDKINKSNIFISIQPITSKSNQDETKSTHDGEEQGPILIESNNSDSFSFTVILKDITNNITIITKTQPFPLKWAKWLSGESSQEFKEFDDIDPSEWVKNWIKDGLSLSFGVLAQEYVIKRMGF</sequence>
<evidence type="ECO:0000313" key="2">
    <source>
        <dbReference type="EMBL" id="CAR65572.1"/>
    </source>
</evidence>
<protein>
    <submittedName>
        <fullName evidence="2">DEHA2C13266p</fullName>
    </submittedName>
</protein>
<dbReference type="GeneID" id="8998378"/>
<dbReference type="Pfam" id="PF10310">
    <property type="entry name" value="DUF5427"/>
    <property type="match status" value="1"/>
</dbReference>
<feature type="region of interest" description="Disordered" evidence="1">
    <location>
        <begin position="1"/>
        <end position="130"/>
    </location>
</feature>
<feature type="compositionally biased region" description="Acidic residues" evidence="1">
    <location>
        <begin position="40"/>
        <end position="50"/>
    </location>
</feature>
<organism evidence="2 3">
    <name type="scientific">Debaryomyces hansenii (strain ATCC 36239 / CBS 767 / BCRC 21394 / JCM 1990 / NBRC 0083 / IGC 2968)</name>
    <name type="common">Yeast</name>
    <name type="synonym">Torulaspora hansenii</name>
    <dbReference type="NCBI Taxonomy" id="284592"/>
    <lineage>
        <taxon>Eukaryota</taxon>
        <taxon>Fungi</taxon>
        <taxon>Dikarya</taxon>
        <taxon>Ascomycota</taxon>
        <taxon>Saccharomycotina</taxon>
        <taxon>Pichiomycetes</taxon>
        <taxon>Debaryomycetaceae</taxon>
        <taxon>Debaryomyces</taxon>
    </lineage>
</organism>
<dbReference type="InterPro" id="IPR018814">
    <property type="entry name" value="DUF5427"/>
</dbReference>
<accession>B5RTB0</accession>
<dbReference type="HOGENOM" id="CLU_042692_0_0_1"/>
<gene>
    <name evidence="2" type="ordered locus">DEHA2C13266g</name>
</gene>